<dbReference type="SUPFAM" id="SSF56849">
    <property type="entry name" value="delta-Endotoxin (insectocide), N-terminal domain"/>
    <property type="match status" value="1"/>
</dbReference>
<gene>
    <name evidence="2" type="ORF">DDB_G0293578</name>
</gene>
<dbReference type="InParanoid" id="Q54BL0"/>
<dbReference type="FunCoup" id="Q54BL0">
    <property type="interactions" value="744"/>
</dbReference>
<evidence type="ECO:0000313" key="3">
    <source>
        <dbReference type="Proteomes" id="UP000002195"/>
    </source>
</evidence>
<dbReference type="InterPro" id="IPR005639">
    <property type="entry name" value="Pest_crys_dom_I"/>
</dbReference>
<dbReference type="dictyBase" id="DDB_G0293578"/>
<name>Q54BL0_DICDI</name>
<comment type="caution">
    <text evidence="2">The sequence shown here is derived from an EMBL/GenBank/DDBJ whole genome shotgun (WGS) entry which is preliminary data.</text>
</comment>
<accession>Q54BL0</accession>
<protein>
    <recommendedName>
        <fullName evidence="1">Pesticidal crystal protein domain-containing protein</fullName>
    </recommendedName>
</protein>
<dbReference type="AlphaFoldDB" id="Q54BL0"/>
<dbReference type="Proteomes" id="UP000002195">
    <property type="component" value="Unassembled WGS sequence"/>
</dbReference>
<keyword evidence="3" id="KW-1185">Reference proteome</keyword>
<dbReference type="InterPro" id="IPR038979">
    <property type="entry name" value="Pest_crys"/>
</dbReference>
<dbReference type="HOGENOM" id="CLU_423608_0_0_1"/>
<evidence type="ECO:0000259" key="1">
    <source>
        <dbReference type="Pfam" id="PF03945"/>
    </source>
</evidence>
<organism evidence="2 3">
    <name type="scientific">Dictyostelium discoideum</name>
    <name type="common">Social amoeba</name>
    <dbReference type="NCBI Taxonomy" id="44689"/>
    <lineage>
        <taxon>Eukaryota</taxon>
        <taxon>Amoebozoa</taxon>
        <taxon>Evosea</taxon>
        <taxon>Eumycetozoa</taxon>
        <taxon>Dictyostelia</taxon>
        <taxon>Dictyosteliales</taxon>
        <taxon>Dictyosteliaceae</taxon>
        <taxon>Dictyostelium</taxon>
    </lineage>
</organism>
<dbReference type="PANTHER" id="PTHR37003">
    <property type="entry name" value="ENDOTOXIN_N DOMAIN-CONTAINING PROTEIN-RELATED"/>
    <property type="match status" value="1"/>
</dbReference>
<dbReference type="OMA" id="RNIMITQ"/>
<dbReference type="InterPro" id="IPR036716">
    <property type="entry name" value="Pest_crys_N_sf"/>
</dbReference>
<evidence type="ECO:0000313" key="2">
    <source>
        <dbReference type="EMBL" id="EAL60601.1"/>
    </source>
</evidence>
<dbReference type="VEuPathDB" id="AmoebaDB:DDB_G0293578"/>
<dbReference type="PhylomeDB" id="Q54BL0"/>
<dbReference type="RefSeq" id="XP_629019.1">
    <property type="nucleotide sequence ID" value="XM_629017.1"/>
</dbReference>
<dbReference type="GO" id="GO:0090729">
    <property type="term" value="F:toxin activity"/>
    <property type="evidence" value="ECO:0007669"/>
    <property type="project" value="InterPro"/>
</dbReference>
<dbReference type="GeneID" id="8629305"/>
<dbReference type="eggNOG" id="ENOG502SWEC">
    <property type="taxonomic scope" value="Eukaryota"/>
</dbReference>
<reference evidence="2 3" key="1">
    <citation type="journal article" date="2005" name="Nature">
        <title>The genome of the social amoeba Dictyostelium discoideum.</title>
        <authorList>
            <consortium name="The Dictyostelium discoideum Sequencing Consortium"/>
            <person name="Eichinger L."/>
            <person name="Pachebat J.A."/>
            <person name="Glockner G."/>
            <person name="Rajandream M.A."/>
            <person name="Sucgang R."/>
            <person name="Berriman M."/>
            <person name="Song J."/>
            <person name="Olsen R."/>
            <person name="Szafranski K."/>
            <person name="Xu Q."/>
            <person name="Tunggal B."/>
            <person name="Kummerfeld S."/>
            <person name="Madera M."/>
            <person name="Konfortov B.A."/>
            <person name="Rivero F."/>
            <person name="Bankier A.T."/>
            <person name="Lehmann R."/>
            <person name="Hamlin N."/>
            <person name="Davies R."/>
            <person name="Gaudet P."/>
            <person name="Fey P."/>
            <person name="Pilcher K."/>
            <person name="Chen G."/>
            <person name="Saunders D."/>
            <person name="Sodergren E."/>
            <person name="Davis P."/>
            <person name="Kerhornou A."/>
            <person name="Nie X."/>
            <person name="Hall N."/>
            <person name="Anjard C."/>
            <person name="Hemphill L."/>
            <person name="Bason N."/>
            <person name="Farbrother P."/>
            <person name="Desany B."/>
            <person name="Just E."/>
            <person name="Morio T."/>
            <person name="Rost R."/>
            <person name="Churcher C."/>
            <person name="Cooper J."/>
            <person name="Haydock S."/>
            <person name="van Driessche N."/>
            <person name="Cronin A."/>
            <person name="Goodhead I."/>
            <person name="Muzny D."/>
            <person name="Mourier T."/>
            <person name="Pain A."/>
            <person name="Lu M."/>
            <person name="Harper D."/>
            <person name="Lindsay R."/>
            <person name="Hauser H."/>
            <person name="James K."/>
            <person name="Quiles M."/>
            <person name="Madan Babu M."/>
            <person name="Saito T."/>
            <person name="Buchrieser C."/>
            <person name="Wardroper A."/>
            <person name="Felder M."/>
            <person name="Thangavelu M."/>
            <person name="Johnson D."/>
            <person name="Knights A."/>
            <person name="Loulseged H."/>
            <person name="Mungall K."/>
            <person name="Oliver K."/>
            <person name="Price C."/>
            <person name="Quail M.A."/>
            <person name="Urushihara H."/>
            <person name="Hernandez J."/>
            <person name="Rabbinowitsch E."/>
            <person name="Steffen D."/>
            <person name="Sanders M."/>
            <person name="Ma J."/>
            <person name="Kohara Y."/>
            <person name="Sharp S."/>
            <person name="Simmonds M."/>
            <person name="Spiegler S."/>
            <person name="Tivey A."/>
            <person name="Sugano S."/>
            <person name="White B."/>
            <person name="Walker D."/>
            <person name="Woodward J."/>
            <person name="Winckler T."/>
            <person name="Tanaka Y."/>
            <person name="Shaulsky G."/>
            <person name="Schleicher M."/>
            <person name="Weinstock G."/>
            <person name="Rosenthal A."/>
            <person name="Cox E.C."/>
            <person name="Chisholm R.L."/>
            <person name="Gibbs R."/>
            <person name="Loomis W.F."/>
            <person name="Platzer M."/>
            <person name="Kay R.R."/>
            <person name="Williams J."/>
            <person name="Dear P.H."/>
            <person name="Noegel A.A."/>
            <person name="Barrell B."/>
            <person name="Kuspa A."/>
        </authorList>
    </citation>
    <scope>NUCLEOTIDE SEQUENCE [LARGE SCALE GENOMIC DNA]</scope>
    <source>
        <strain evidence="2 3">AX4</strain>
    </source>
</reference>
<dbReference type="Pfam" id="PF03945">
    <property type="entry name" value="Endotoxin_N"/>
    <property type="match status" value="1"/>
</dbReference>
<dbReference type="PaxDb" id="44689-DDB0192018"/>
<dbReference type="EMBL" id="AAFI02000218">
    <property type="protein sequence ID" value="EAL60601.1"/>
    <property type="molecule type" value="Genomic_DNA"/>
</dbReference>
<feature type="domain" description="Pesticidal crystal protein" evidence="1">
    <location>
        <begin position="53"/>
        <end position="275"/>
    </location>
</feature>
<dbReference type="GO" id="GO:0001907">
    <property type="term" value="P:symbiont-mediated killing of host cell"/>
    <property type="evidence" value="ECO:0007669"/>
    <property type="project" value="InterPro"/>
</dbReference>
<dbReference type="PANTHER" id="PTHR37003:SF2">
    <property type="entry name" value="PESTICIDAL CRYSTAL PROTEIN N-TERMINAL DOMAIN-CONTAINING PROTEIN"/>
    <property type="match status" value="1"/>
</dbReference>
<dbReference type="Gene3D" id="1.20.190.10">
    <property type="entry name" value="Pesticidal crystal protein, N-terminal domain"/>
    <property type="match status" value="1"/>
</dbReference>
<dbReference type="SMR" id="Q54BL0"/>
<dbReference type="KEGG" id="ddi:DDB_G0293578"/>
<sequence>MANVSQPQNLQQWLNSSQELAKKLKNTNTLPIISDYQFTNSNVNDYTELIKTVVVGGLSMIPTIGNPLSILVSAVWAHIISNTNETTYEVYNSYREMIKATIDNSIDMYDASTIKAVLTKLNALVIDYTKAKKNYKLTPNQAPVKKDLVDAHNLLYIELRGSLLPLSDLRKEGYEAQELGAFALMATLHLLLLKEGSTNGKIWGISESKIETFEQEFNKNMVEYAQHCKLAYYKGVAKIKALGIDGVMQFNKLNTFRSFCARYVFDYVNLWSGFNETIYPNGCYTENVRYIFSDVIGRPIDPSQTAKPNKPYYYPSCDFLEKIFIDREFDLYQKEFRRVEFTHSNDFMYAIQSFYNDPSESSGERVGEKVGNLNKSGGIILLPSSSNATVTNFIGGYDVQPRYISYPSGISSNFSSVTVDLGPTNCTGGEVYDTEMDYMSCHYAKDMDRGGYSDLGMRIDTNVSVTNHKVSTFRGLNTNYETMTFDGSERSGILDAMVVGLQPINIYNDNWLYNNIATVVNAQKFFNRENCSFARDFVLPTVHAMCINVGGKLRFRFKLKDSTQTKYNFGIRYHYSNTNTEGGLISVRNANGVEILGGPVSLAQCNVDTGSAINEFKTKTLMAKIVNLSVSTVYSLAIVNKGGPVYVHSIIMFPVKATEAA</sequence>
<proteinExistence type="predicted"/>